<sequence>MLARIVSPTPSKFIFAKRDFSSEIFISRLSYYITDEELTNAFSAFGKIKDARIIRDARTKRPKGFAFVNYASEFEAQKAVKAMDGRFIGGRLIFVEIAKPKPDDGGG</sequence>
<dbReference type="Gene3D" id="3.30.70.330">
    <property type="match status" value="1"/>
</dbReference>
<protein>
    <recommendedName>
        <fullName evidence="3">RRM domain-containing protein</fullName>
    </recommendedName>
</protein>
<dbReference type="InterPro" id="IPR012677">
    <property type="entry name" value="Nucleotide-bd_a/b_plait_sf"/>
</dbReference>
<dbReference type="GO" id="GO:0003723">
    <property type="term" value="F:RNA binding"/>
    <property type="evidence" value="ECO:0007669"/>
    <property type="project" value="UniProtKB-UniRule"/>
</dbReference>
<gene>
    <name evidence="4" type="ORF">KSP39_PZI017672</name>
</gene>
<organism evidence="4 5">
    <name type="scientific">Platanthera zijinensis</name>
    <dbReference type="NCBI Taxonomy" id="2320716"/>
    <lineage>
        <taxon>Eukaryota</taxon>
        <taxon>Viridiplantae</taxon>
        <taxon>Streptophyta</taxon>
        <taxon>Embryophyta</taxon>
        <taxon>Tracheophyta</taxon>
        <taxon>Spermatophyta</taxon>
        <taxon>Magnoliopsida</taxon>
        <taxon>Liliopsida</taxon>
        <taxon>Asparagales</taxon>
        <taxon>Orchidaceae</taxon>
        <taxon>Orchidoideae</taxon>
        <taxon>Orchideae</taxon>
        <taxon>Orchidinae</taxon>
        <taxon>Platanthera</taxon>
    </lineage>
</organism>
<dbReference type="InterPro" id="IPR035979">
    <property type="entry name" value="RBD_domain_sf"/>
</dbReference>
<evidence type="ECO:0000256" key="1">
    <source>
        <dbReference type="ARBA" id="ARBA00022884"/>
    </source>
</evidence>
<dbReference type="AlphaFoldDB" id="A0AAP0FZV7"/>
<evidence type="ECO:0000256" key="2">
    <source>
        <dbReference type="PROSITE-ProRule" id="PRU00176"/>
    </source>
</evidence>
<dbReference type="Pfam" id="PF00076">
    <property type="entry name" value="RRM_1"/>
    <property type="match status" value="1"/>
</dbReference>
<dbReference type="SMART" id="SM00360">
    <property type="entry name" value="RRM"/>
    <property type="match status" value="1"/>
</dbReference>
<dbReference type="PANTHER" id="PTHR48027">
    <property type="entry name" value="HETEROGENEOUS NUCLEAR RIBONUCLEOPROTEIN 87F-RELATED"/>
    <property type="match status" value="1"/>
</dbReference>
<evidence type="ECO:0000259" key="3">
    <source>
        <dbReference type="PROSITE" id="PS50102"/>
    </source>
</evidence>
<comment type="caution">
    <text evidence="4">The sequence shown here is derived from an EMBL/GenBank/DDBJ whole genome shotgun (WGS) entry which is preliminary data.</text>
</comment>
<keyword evidence="5" id="KW-1185">Reference proteome</keyword>
<feature type="domain" description="RRM" evidence="3">
    <location>
        <begin position="22"/>
        <end position="100"/>
    </location>
</feature>
<dbReference type="SUPFAM" id="SSF54928">
    <property type="entry name" value="RNA-binding domain, RBD"/>
    <property type="match status" value="1"/>
</dbReference>
<proteinExistence type="predicted"/>
<dbReference type="EMBL" id="JBBWWQ010000015">
    <property type="protein sequence ID" value="KAK8928781.1"/>
    <property type="molecule type" value="Genomic_DNA"/>
</dbReference>
<evidence type="ECO:0000313" key="5">
    <source>
        <dbReference type="Proteomes" id="UP001418222"/>
    </source>
</evidence>
<dbReference type="InterPro" id="IPR052462">
    <property type="entry name" value="SLIRP/GR-RBP-like"/>
</dbReference>
<keyword evidence="1 2" id="KW-0694">RNA-binding</keyword>
<dbReference type="PROSITE" id="PS50102">
    <property type="entry name" value="RRM"/>
    <property type="match status" value="1"/>
</dbReference>
<reference evidence="4 5" key="1">
    <citation type="journal article" date="2022" name="Nat. Plants">
        <title>Genomes of leafy and leafless Platanthera orchids illuminate the evolution of mycoheterotrophy.</title>
        <authorList>
            <person name="Li M.H."/>
            <person name="Liu K.W."/>
            <person name="Li Z."/>
            <person name="Lu H.C."/>
            <person name="Ye Q.L."/>
            <person name="Zhang D."/>
            <person name="Wang J.Y."/>
            <person name="Li Y.F."/>
            <person name="Zhong Z.M."/>
            <person name="Liu X."/>
            <person name="Yu X."/>
            <person name="Liu D.K."/>
            <person name="Tu X.D."/>
            <person name="Liu B."/>
            <person name="Hao Y."/>
            <person name="Liao X.Y."/>
            <person name="Jiang Y.T."/>
            <person name="Sun W.H."/>
            <person name="Chen J."/>
            <person name="Chen Y.Q."/>
            <person name="Ai Y."/>
            <person name="Zhai J.W."/>
            <person name="Wu S.S."/>
            <person name="Zhou Z."/>
            <person name="Hsiao Y.Y."/>
            <person name="Wu W.L."/>
            <person name="Chen Y.Y."/>
            <person name="Lin Y.F."/>
            <person name="Hsu J.L."/>
            <person name="Li C.Y."/>
            <person name="Wang Z.W."/>
            <person name="Zhao X."/>
            <person name="Zhong W.Y."/>
            <person name="Ma X.K."/>
            <person name="Ma L."/>
            <person name="Huang J."/>
            <person name="Chen G.Z."/>
            <person name="Huang M.Z."/>
            <person name="Huang L."/>
            <person name="Peng D.H."/>
            <person name="Luo Y.B."/>
            <person name="Zou S.Q."/>
            <person name="Chen S.P."/>
            <person name="Lan S."/>
            <person name="Tsai W.C."/>
            <person name="Van de Peer Y."/>
            <person name="Liu Z.J."/>
        </authorList>
    </citation>
    <scope>NUCLEOTIDE SEQUENCE [LARGE SCALE GENOMIC DNA]</scope>
    <source>
        <strain evidence="4">Lor287</strain>
    </source>
</reference>
<evidence type="ECO:0000313" key="4">
    <source>
        <dbReference type="EMBL" id="KAK8928781.1"/>
    </source>
</evidence>
<accession>A0AAP0FZV7</accession>
<dbReference type="InterPro" id="IPR000504">
    <property type="entry name" value="RRM_dom"/>
</dbReference>
<dbReference type="Proteomes" id="UP001418222">
    <property type="component" value="Unassembled WGS sequence"/>
</dbReference>
<name>A0AAP0FZV7_9ASPA</name>